<dbReference type="EMBL" id="BGPR01068223">
    <property type="protein sequence ID" value="GBO42225.1"/>
    <property type="molecule type" value="Genomic_DNA"/>
</dbReference>
<dbReference type="AlphaFoldDB" id="A0A4Y2WXT1"/>
<feature type="region of interest" description="Disordered" evidence="1">
    <location>
        <begin position="1"/>
        <end position="45"/>
    </location>
</feature>
<accession>A0A4Y2WXT1</accession>
<organism evidence="2 3">
    <name type="scientific">Araneus ventricosus</name>
    <name type="common">Orbweaver spider</name>
    <name type="synonym">Epeira ventricosa</name>
    <dbReference type="NCBI Taxonomy" id="182803"/>
    <lineage>
        <taxon>Eukaryota</taxon>
        <taxon>Metazoa</taxon>
        <taxon>Ecdysozoa</taxon>
        <taxon>Arthropoda</taxon>
        <taxon>Chelicerata</taxon>
        <taxon>Arachnida</taxon>
        <taxon>Araneae</taxon>
        <taxon>Araneomorphae</taxon>
        <taxon>Entelegynae</taxon>
        <taxon>Araneoidea</taxon>
        <taxon>Araneidae</taxon>
        <taxon>Araneus</taxon>
    </lineage>
</organism>
<feature type="compositionally biased region" description="Polar residues" evidence="1">
    <location>
        <begin position="35"/>
        <end position="45"/>
    </location>
</feature>
<dbReference type="Proteomes" id="UP000499080">
    <property type="component" value="Unassembled WGS sequence"/>
</dbReference>
<evidence type="ECO:0000313" key="3">
    <source>
        <dbReference type="Proteomes" id="UP000499080"/>
    </source>
</evidence>
<feature type="region of interest" description="Disordered" evidence="1">
    <location>
        <begin position="89"/>
        <end position="111"/>
    </location>
</feature>
<keyword evidence="3" id="KW-1185">Reference proteome</keyword>
<comment type="caution">
    <text evidence="2">The sequence shown here is derived from an EMBL/GenBank/DDBJ whole genome shotgun (WGS) entry which is preliminary data.</text>
</comment>
<gene>
    <name evidence="2" type="ORF">AVEN_221023_1</name>
</gene>
<name>A0A4Y2WXT1_ARAVE</name>
<evidence type="ECO:0000256" key="1">
    <source>
        <dbReference type="SAM" id="MobiDB-lite"/>
    </source>
</evidence>
<reference evidence="2 3" key="1">
    <citation type="journal article" date="2019" name="Sci. Rep.">
        <title>Orb-weaving spider Araneus ventricosus genome elucidates the spidroin gene catalogue.</title>
        <authorList>
            <person name="Kono N."/>
            <person name="Nakamura H."/>
            <person name="Ohtoshi R."/>
            <person name="Moran D.A.P."/>
            <person name="Shinohara A."/>
            <person name="Yoshida Y."/>
            <person name="Fujiwara M."/>
            <person name="Mori M."/>
            <person name="Tomita M."/>
            <person name="Arakawa K."/>
        </authorList>
    </citation>
    <scope>NUCLEOTIDE SEQUENCE [LARGE SCALE GENOMIC DNA]</scope>
</reference>
<sequence>MSDDQFSAFMPMQSICGNTKGPPWLNNDRGREQQPTETGRFQECSGQVGSAKVATRTGRPVYAFKSLLRREGQAVEFVTSASRFEATQGLLWDGPRTSEPPSDEEDDTRAGTLYKLPFLNIKTTNVGN</sequence>
<proteinExistence type="predicted"/>
<evidence type="ECO:0000313" key="2">
    <source>
        <dbReference type="EMBL" id="GBO42225.1"/>
    </source>
</evidence>
<protein>
    <submittedName>
        <fullName evidence="2">Uncharacterized protein</fullName>
    </submittedName>
</protein>